<accession>A0ABQ8S0Q2</accession>
<sequence>MKNYNQRIPNLTGPVDNNDITLQRNRNKTAGRIDGYHGGCDAVYVPPFLQQLDELRQRIPAAMQLIPDYNLDVSLSPMGPKSSSYM</sequence>
<gene>
    <name evidence="2" type="ORF">ANN_25166</name>
</gene>
<comment type="caution">
    <text evidence="2">The sequence shown here is derived from an EMBL/GenBank/DDBJ whole genome shotgun (WGS) entry which is preliminary data.</text>
</comment>
<evidence type="ECO:0000313" key="3">
    <source>
        <dbReference type="Proteomes" id="UP001148838"/>
    </source>
</evidence>
<name>A0ABQ8S0Q2_PERAM</name>
<keyword evidence="3" id="KW-1185">Reference proteome</keyword>
<organism evidence="2 3">
    <name type="scientific">Periplaneta americana</name>
    <name type="common">American cockroach</name>
    <name type="synonym">Blatta americana</name>
    <dbReference type="NCBI Taxonomy" id="6978"/>
    <lineage>
        <taxon>Eukaryota</taxon>
        <taxon>Metazoa</taxon>
        <taxon>Ecdysozoa</taxon>
        <taxon>Arthropoda</taxon>
        <taxon>Hexapoda</taxon>
        <taxon>Insecta</taxon>
        <taxon>Pterygota</taxon>
        <taxon>Neoptera</taxon>
        <taxon>Polyneoptera</taxon>
        <taxon>Dictyoptera</taxon>
        <taxon>Blattodea</taxon>
        <taxon>Blattoidea</taxon>
        <taxon>Blattidae</taxon>
        <taxon>Blattinae</taxon>
        <taxon>Periplaneta</taxon>
    </lineage>
</organism>
<dbReference type="Proteomes" id="UP001148838">
    <property type="component" value="Unassembled WGS sequence"/>
</dbReference>
<feature type="region of interest" description="Disordered" evidence="1">
    <location>
        <begin position="1"/>
        <end position="20"/>
    </location>
</feature>
<protein>
    <submittedName>
        <fullName evidence="2">Uncharacterized protein</fullName>
    </submittedName>
</protein>
<proteinExistence type="predicted"/>
<evidence type="ECO:0000256" key="1">
    <source>
        <dbReference type="SAM" id="MobiDB-lite"/>
    </source>
</evidence>
<reference evidence="2 3" key="1">
    <citation type="journal article" date="2022" name="Allergy">
        <title>Genome assembly and annotation of Periplaneta americana reveal a comprehensive cockroach allergen profile.</title>
        <authorList>
            <person name="Wang L."/>
            <person name="Xiong Q."/>
            <person name="Saelim N."/>
            <person name="Wang L."/>
            <person name="Nong W."/>
            <person name="Wan A.T."/>
            <person name="Shi M."/>
            <person name="Liu X."/>
            <person name="Cao Q."/>
            <person name="Hui J.H.L."/>
            <person name="Sookrung N."/>
            <person name="Leung T.F."/>
            <person name="Tungtrongchitr A."/>
            <person name="Tsui S.K.W."/>
        </authorList>
    </citation>
    <scope>NUCLEOTIDE SEQUENCE [LARGE SCALE GENOMIC DNA]</scope>
    <source>
        <strain evidence="2">PWHHKU_190912</strain>
    </source>
</reference>
<evidence type="ECO:0000313" key="2">
    <source>
        <dbReference type="EMBL" id="KAJ4427518.1"/>
    </source>
</evidence>
<dbReference type="EMBL" id="JAJSOF020000038">
    <property type="protein sequence ID" value="KAJ4427518.1"/>
    <property type="molecule type" value="Genomic_DNA"/>
</dbReference>